<name>A0A154P420_DUFNO</name>
<sequence length="58" mass="6503">MAYYITRFTVIKGGNPASSGNRTEALNVQILPSSYREFICTHNIELKNKLSNPANVLF</sequence>
<organism evidence="1 2">
    <name type="scientific">Dufourea novaeangliae</name>
    <name type="common">Sweat bee</name>
    <dbReference type="NCBI Taxonomy" id="178035"/>
    <lineage>
        <taxon>Eukaryota</taxon>
        <taxon>Metazoa</taxon>
        <taxon>Ecdysozoa</taxon>
        <taxon>Arthropoda</taxon>
        <taxon>Hexapoda</taxon>
        <taxon>Insecta</taxon>
        <taxon>Pterygota</taxon>
        <taxon>Neoptera</taxon>
        <taxon>Endopterygota</taxon>
        <taxon>Hymenoptera</taxon>
        <taxon>Apocrita</taxon>
        <taxon>Aculeata</taxon>
        <taxon>Apoidea</taxon>
        <taxon>Anthophila</taxon>
        <taxon>Halictidae</taxon>
        <taxon>Rophitinae</taxon>
        <taxon>Dufourea</taxon>
    </lineage>
</organism>
<dbReference type="AlphaFoldDB" id="A0A154P420"/>
<keyword evidence="2" id="KW-1185">Reference proteome</keyword>
<reference evidence="1 2" key="1">
    <citation type="submission" date="2015-07" db="EMBL/GenBank/DDBJ databases">
        <title>The genome of Dufourea novaeangliae.</title>
        <authorList>
            <person name="Pan H."/>
            <person name="Kapheim K."/>
        </authorList>
    </citation>
    <scope>NUCLEOTIDE SEQUENCE [LARGE SCALE GENOMIC DNA]</scope>
    <source>
        <strain evidence="1">0120121106</strain>
        <tissue evidence="1">Whole body</tissue>
    </source>
</reference>
<dbReference type="Proteomes" id="UP000076502">
    <property type="component" value="Unassembled WGS sequence"/>
</dbReference>
<accession>A0A154P420</accession>
<evidence type="ECO:0000313" key="1">
    <source>
        <dbReference type="EMBL" id="KZC06621.1"/>
    </source>
</evidence>
<protein>
    <submittedName>
        <fullName evidence="1">Uncharacterized protein</fullName>
    </submittedName>
</protein>
<dbReference type="EMBL" id="KQ434809">
    <property type="protein sequence ID" value="KZC06621.1"/>
    <property type="molecule type" value="Genomic_DNA"/>
</dbReference>
<gene>
    <name evidence="1" type="ORF">WN55_10532</name>
</gene>
<proteinExistence type="predicted"/>
<evidence type="ECO:0000313" key="2">
    <source>
        <dbReference type="Proteomes" id="UP000076502"/>
    </source>
</evidence>